<evidence type="ECO:0000256" key="2">
    <source>
        <dbReference type="ARBA" id="ARBA00022679"/>
    </source>
</evidence>
<dbReference type="InterPro" id="IPR019410">
    <property type="entry name" value="Methyltransf_16"/>
</dbReference>
<dbReference type="HOGENOM" id="CLU_051532_0_0_1"/>
<dbReference type="OrthoDB" id="2529286at2759"/>
<accession>J7S3H9</accession>
<evidence type="ECO:0000256" key="3">
    <source>
        <dbReference type="ARBA" id="ARBA00022691"/>
    </source>
</evidence>
<protein>
    <recommendedName>
        <fullName evidence="5">Ribosomal lysine N-methyltransferase 5</fullName>
    </recommendedName>
</protein>
<keyword evidence="1" id="KW-0489">Methyltransferase</keyword>
<dbReference type="AlphaFoldDB" id="J7S3H9"/>
<dbReference type="EMBL" id="HE978314">
    <property type="protein sequence ID" value="CCK67981.1"/>
    <property type="molecule type" value="Genomic_DNA"/>
</dbReference>
<dbReference type="Gene3D" id="3.40.50.150">
    <property type="entry name" value="Vaccinia Virus protein VP39"/>
    <property type="match status" value="1"/>
</dbReference>
<dbReference type="GO" id="GO:0005829">
    <property type="term" value="C:cytosol"/>
    <property type="evidence" value="ECO:0007669"/>
    <property type="project" value="TreeGrafter"/>
</dbReference>
<dbReference type="OMA" id="ACDTIYN"/>
<dbReference type="GO" id="GO:0008757">
    <property type="term" value="F:S-adenosylmethionine-dependent methyltransferase activity"/>
    <property type="evidence" value="ECO:0007669"/>
    <property type="project" value="EnsemblFungi"/>
</dbReference>
<dbReference type="GeneID" id="34523616"/>
<reference evidence="7 8" key="1">
    <citation type="journal article" date="2011" name="Proc. Natl. Acad. Sci. U.S.A.">
        <title>Evolutionary erosion of yeast sex chromosomes by mating-type switching accidents.</title>
        <authorList>
            <person name="Gordon J.L."/>
            <person name="Armisen D."/>
            <person name="Proux-Wera E."/>
            <person name="Oheigeartaigh S.S."/>
            <person name="Byrne K.P."/>
            <person name="Wolfe K.H."/>
        </authorList>
    </citation>
    <scope>NUCLEOTIDE SEQUENCE [LARGE SCALE GENOMIC DNA]</scope>
    <source>
        <strain evidence="8">ATCC MYA-139 / BCRC 22969 / CBS 8797 / CCRC 22969 / KCTC 17520 / NBRC 10181 / NCYC 3082</strain>
    </source>
</reference>
<keyword evidence="2" id="KW-0808">Transferase</keyword>
<evidence type="ECO:0000256" key="6">
    <source>
        <dbReference type="SAM" id="MobiDB-lite"/>
    </source>
</evidence>
<dbReference type="eggNOG" id="KOG1018">
    <property type="taxonomic scope" value="Eukaryota"/>
</dbReference>
<dbReference type="PANTHER" id="PTHR14614">
    <property type="entry name" value="HEPATOCELLULAR CARCINOMA-ASSOCIATED ANTIGEN"/>
    <property type="match status" value="1"/>
</dbReference>
<dbReference type="GO" id="GO:0032991">
    <property type="term" value="C:protein-containing complex"/>
    <property type="evidence" value="ECO:0007669"/>
    <property type="project" value="TreeGrafter"/>
</dbReference>
<sequence length="361" mass="41145">MAFQLRHLDEDTIFEHVFDRYVQIETHVGSLKQDLGILSRDEHEVEVQIEPDEELSRPKRKSRQSNRRQKNNPETSRGSIDSSVTQTFSITVNQSITSLNSSQVNNNSTTGYVLWSITPFFLKWLLYSKSAAFLRVNDGGASSVKLLNSEESISVPSIMGDNVGIIELGSGISGILPTVMGNYVATYIATDQRGILKKLKSNIKDNLLQLNRRCIVSSSLHVDQSTDSDDLNIISNRCQLEVEPIDWETFHLTDQTLSKLYPYLSKLKDQAETVYIIALDVIYNDFLIAPFLTALRQLLDYYRKSNPERSIRVRALVGIQLRSQEVVTSFLEHAVLNHNLKVYSVEDADWQHTRFNLYLIE</sequence>
<dbReference type="InterPro" id="IPR029063">
    <property type="entry name" value="SAM-dependent_MTases_sf"/>
</dbReference>
<dbReference type="KEGG" id="kng:KNAG_0A02920"/>
<evidence type="ECO:0000256" key="5">
    <source>
        <dbReference type="ARBA" id="ARBA00039932"/>
    </source>
</evidence>
<dbReference type="RefSeq" id="XP_022462227.1">
    <property type="nucleotide sequence ID" value="XM_022607230.1"/>
</dbReference>
<name>J7S3H9_HUIN7</name>
<comment type="similarity">
    <text evidence="4">Belongs to the class I-like SAM-binding methyltransferase superfamily. RKM5 family.</text>
</comment>
<dbReference type="GO" id="GO:0032259">
    <property type="term" value="P:methylation"/>
    <property type="evidence" value="ECO:0007669"/>
    <property type="project" value="UniProtKB-KW"/>
</dbReference>
<gene>
    <name evidence="7" type="primary">KNAG0A02920</name>
    <name evidence="7" type="ordered locus">KNAG_0A02920</name>
</gene>
<evidence type="ECO:0000313" key="7">
    <source>
        <dbReference type="EMBL" id="CCK67981.1"/>
    </source>
</evidence>
<proteinExistence type="inferred from homology"/>
<keyword evidence="8" id="KW-1185">Reference proteome</keyword>
<dbReference type="Proteomes" id="UP000006310">
    <property type="component" value="Chromosome 1"/>
</dbReference>
<evidence type="ECO:0000313" key="8">
    <source>
        <dbReference type="Proteomes" id="UP000006310"/>
    </source>
</evidence>
<organism evidence="7 8">
    <name type="scientific">Huiozyma naganishii (strain ATCC MYA-139 / BCRC 22969 / CBS 8797 / KCTC 17520 / NBRC 10181 / NCYC 3082 / Yp74L-3)</name>
    <name type="common">Yeast</name>
    <name type="synonym">Kazachstania naganishii</name>
    <dbReference type="NCBI Taxonomy" id="1071383"/>
    <lineage>
        <taxon>Eukaryota</taxon>
        <taxon>Fungi</taxon>
        <taxon>Dikarya</taxon>
        <taxon>Ascomycota</taxon>
        <taxon>Saccharomycotina</taxon>
        <taxon>Saccharomycetes</taxon>
        <taxon>Saccharomycetales</taxon>
        <taxon>Saccharomycetaceae</taxon>
        <taxon>Huiozyma</taxon>
    </lineage>
</organism>
<keyword evidence="3" id="KW-0949">S-adenosyl-L-methionine</keyword>
<feature type="region of interest" description="Disordered" evidence="6">
    <location>
        <begin position="48"/>
        <end position="81"/>
    </location>
</feature>
<dbReference type="STRING" id="1071383.J7S3H9"/>
<feature type="compositionally biased region" description="Basic residues" evidence="6">
    <location>
        <begin position="58"/>
        <end position="70"/>
    </location>
</feature>
<evidence type="ECO:0000256" key="4">
    <source>
        <dbReference type="ARBA" id="ARBA00038458"/>
    </source>
</evidence>
<evidence type="ECO:0000256" key="1">
    <source>
        <dbReference type="ARBA" id="ARBA00022603"/>
    </source>
</evidence>
<dbReference type="PANTHER" id="PTHR14614:SF109">
    <property type="entry name" value="RIBOSOMAL LYSINE N-METHYLTRANSFERASE 5"/>
    <property type="match status" value="1"/>
</dbReference>
<reference evidence="8" key="2">
    <citation type="submission" date="2012-08" db="EMBL/GenBank/DDBJ databases">
        <title>Genome sequence of Kazachstania naganishii.</title>
        <authorList>
            <person name="Gordon J.L."/>
            <person name="Armisen D."/>
            <person name="Proux-Wera E."/>
            <person name="OhEigeartaigh S.S."/>
            <person name="Byrne K.P."/>
            <person name="Wolfe K.H."/>
        </authorList>
    </citation>
    <scope>NUCLEOTIDE SEQUENCE [LARGE SCALE GENOMIC DNA]</scope>
    <source>
        <strain evidence="8">ATCC MYA-139 / BCRC 22969 / CBS 8797 / CCRC 22969 / KCTC 17520 / NBRC 10181 / NCYC 3082</strain>
    </source>
</reference>